<feature type="signal peptide" evidence="1">
    <location>
        <begin position="1"/>
        <end position="25"/>
    </location>
</feature>
<feature type="chain" id="PRO_5046753909" evidence="1">
    <location>
        <begin position="26"/>
        <end position="215"/>
    </location>
</feature>
<evidence type="ECO:0000259" key="2">
    <source>
        <dbReference type="Pfam" id="PF11845"/>
    </source>
</evidence>
<comment type="caution">
    <text evidence="3">The sequence shown here is derived from an EMBL/GenBank/DDBJ whole genome shotgun (WGS) entry which is preliminary data.</text>
</comment>
<protein>
    <submittedName>
        <fullName evidence="3">DUF3365 domain-containing protein</fullName>
    </submittedName>
</protein>
<dbReference type="Pfam" id="PF11845">
    <property type="entry name" value="Tll0287-like"/>
    <property type="match status" value="1"/>
</dbReference>
<dbReference type="PROSITE" id="PS51318">
    <property type="entry name" value="TAT"/>
    <property type="match status" value="1"/>
</dbReference>
<gene>
    <name evidence="3" type="ORF">ACFQPS_12160</name>
</gene>
<keyword evidence="4" id="KW-1185">Reference proteome</keyword>
<accession>A0ABW2KV51</accession>
<name>A0ABW2KV51_9PROT</name>
<dbReference type="InterPro" id="IPR021796">
    <property type="entry name" value="Tll0287-like_dom"/>
</dbReference>
<evidence type="ECO:0000313" key="3">
    <source>
        <dbReference type="EMBL" id="MFC7333918.1"/>
    </source>
</evidence>
<organism evidence="3 4">
    <name type="scientific">Rhodocista pekingensis</name>
    <dbReference type="NCBI Taxonomy" id="201185"/>
    <lineage>
        <taxon>Bacteria</taxon>
        <taxon>Pseudomonadati</taxon>
        <taxon>Pseudomonadota</taxon>
        <taxon>Alphaproteobacteria</taxon>
        <taxon>Rhodospirillales</taxon>
        <taxon>Azospirillaceae</taxon>
        <taxon>Rhodocista</taxon>
    </lineage>
</organism>
<evidence type="ECO:0000313" key="4">
    <source>
        <dbReference type="Proteomes" id="UP001596456"/>
    </source>
</evidence>
<keyword evidence="1" id="KW-0732">Signal</keyword>
<dbReference type="InterPro" id="IPR006311">
    <property type="entry name" value="TAT_signal"/>
</dbReference>
<dbReference type="EMBL" id="JBHTCM010000010">
    <property type="protein sequence ID" value="MFC7333918.1"/>
    <property type="molecule type" value="Genomic_DNA"/>
</dbReference>
<dbReference type="Proteomes" id="UP001596456">
    <property type="component" value="Unassembled WGS sequence"/>
</dbReference>
<feature type="domain" description="Tll0287-like" evidence="2">
    <location>
        <begin position="50"/>
        <end position="213"/>
    </location>
</feature>
<reference evidence="4" key="1">
    <citation type="journal article" date="2019" name="Int. J. Syst. Evol. Microbiol.">
        <title>The Global Catalogue of Microorganisms (GCM) 10K type strain sequencing project: providing services to taxonomists for standard genome sequencing and annotation.</title>
        <authorList>
            <consortium name="The Broad Institute Genomics Platform"/>
            <consortium name="The Broad Institute Genome Sequencing Center for Infectious Disease"/>
            <person name="Wu L."/>
            <person name="Ma J."/>
        </authorList>
    </citation>
    <scope>NUCLEOTIDE SEQUENCE [LARGE SCALE GENOMIC DNA]</scope>
    <source>
        <strain evidence="4">CGMCC 1.16275</strain>
    </source>
</reference>
<evidence type="ECO:0000256" key="1">
    <source>
        <dbReference type="SAM" id="SignalP"/>
    </source>
</evidence>
<dbReference type="RefSeq" id="WP_377359311.1">
    <property type="nucleotide sequence ID" value="NZ_JBHTCM010000010.1"/>
</dbReference>
<proteinExistence type="predicted"/>
<sequence length="215" mass="21961">MQHPSRRPLLAAAAAAALLSGPALAQVSLAQVPAAQVPAPTAQAADPAQAALAESRAAAQALTRDLLAAVKSSLAADGPVGAIRTCNEVAPGIAEALSQGGMTVGRTSLKVRNPGNAPDDWERAVLRDFADRKAAGADPATLEHWEVLPGADGGRTFRYMKAIAIPAESPCLACHGTDLAPPVMAALDQLYPADQARGYRAGDLRGAVTVTRPLP</sequence>